<dbReference type="PROSITE" id="PS50977">
    <property type="entry name" value="HTH_TETR_2"/>
    <property type="match status" value="1"/>
</dbReference>
<dbReference type="InterPro" id="IPR009057">
    <property type="entry name" value="Homeodomain-like_sf"/>
</dbReference>
<comment type="caution">
    <text evidence="7">The sequence shown here is derived from an EMBL/GenBank/DDBJ whole genome shotgun (WGS) entry which is preliminary data.</text>
</comment>
<evidence type="ECO:0000313" key="8">
    <source>
        <dbReference type="Proteomes" id="UP001204615"/>
    </source>
</evidence>
<accession>A0ABT1FCC0</accession>
<evidence type="ECO:0000256" key="1">
    <source>
        <dbReference type="ARBA" id="ARBA00023015"/>
    </source>
</evidence>
<keyword evidence="8" id="KW-1185">Reference proteome</keyword>
<dbReference type="Pfam" id="PF00440">
    <property type="entry name" value="TetR_N"/>
    <property type="match status" value="1"/>
</dbReference>
<dbReference type="PROSITE" id="PS01081">
    <property type="entry name" value="HTH_TETR_1"/>
    <property type="match status" value="1"/>
</dbReference>
<sequence length="225" mass="23871">MPSRTTPAKPRRRRVGRPAGDDGDLRDRLLDAAAVQFAATGIAAASLRTIAQAAGVTPAMLHYYFGNKDALVRALVGERLLPNVRPLVETLASAGETPLEVAQAFAQGVSAIVATLPWLPALWVREVLCEGGALREFVFREVMPSLPQVLTRRFEAARAAGQLAPGIDPRLMVASLVGLTLFPAAGAPIWQKAFGMPGLDMPALMSHTLALLGHGLATPSTEKPR</sequence>
<dbReference type="InterPro" id="IPR023772">
    <property type="entry name" value="DNA-bd_HTH_TetR-type_CS"/>
</dbReference>
<dbReference type="Gene3D" id="1.10.357.10">
    <property type="entry name" value="Tetracycline Repressor, domain 2"/>
    <property type="match status" value="1"/>
</dbReference>
<keyword evidence="2 4" id="KW-0238">DNA-binding</keyword>
<feature type="domain" description="HTH tetR-type" evidence="6">
    <location>
        <begin position="23"/>
        <end position="83"/>
    </location>
</feature>
<gene>
    <name evidence="7" type="ORF">NC595_08480</name>
</gene>
<dbReference type="EMBL" id="JAMZEK010000002">
    <property type="protein sequence ID" value="MCP1374098.1"/>
    <property type="molecule type" value="Genomic_DNA"/>
</dbReference>
<evidence type="ECO:0000256" key="2">
    <source>
        <dbReference type="ARBA" id="ARBA00023125"/>
    </source>
</evidence>
<organism evidence="7 8">
    <name type="scientific">Dyella lutea</name>
    <dbReference type="NCBI Taxonomy" id="2950441"/>
    <lineage>
        <taxon>Bacteria</taxon>
        <taxon>Pseudomonadati</taxon>
        <taxon>Pseudomonadota</taxon>
        <taxon>Gammaproteobacteria</taxon>
        <taxon>Lysobacterales</taxon>
        <taxon>Rhodanobacteraceae</taxon>
        <taxon>Dyella</taxon>
    </lineage>
</organism>
<evidence type="ECO:0000313" key="7">
    <source>
        <dbReference type="EMBL" id="MCP1374098.1"/>
    </source>
</evidence>
<dbReference type="PRINTS" id="PR00455">
    <property type="entry name" value="HTHTETR"/>
</dbReference>
<dbReference type="PANTHER" id="PTHR30055:SF234">
    <property type="entry name" value="HTH-TYPE TRANSCRIPTIONAL REGULATOR BETI"/>
    <property type="match status" value="1"/>
</dbReference>
<feature type="DNA-binding region" description="H-T-H motif" evidence="4">
    <location>
        <begin position="46"/>
        <end position="65"/>
    </location>
</feature>
<evidence type="ECO:0000256" key="3">
    <source>
        <dbReference type="ARBA" id="ARBA00023163"/>
    </source>
</evidence>
<evidence type="ECO:0000256" key="4">
    <source>
        <dbReference type="PROSITE-ProRule" id="PRU00335"/>
    </source>
</evidence>
<protein>
    <submittedName>
        <fullName evidence="7">TetR/AcrR family transcriptional regulator</fullName>
    </submittedName>
</protein>
<keyword evidence="1" id="KW-0805">Transcription regulation</keyword>
<name>A0ABT1FCC0_9GAMM</name>
<reference evidence="7 8" key="1">
    <citation type="submission" date="2022-06" db="EMBL/GenBank/DDBJ databases">
        <title>Dyella sp. Sa strain:Sa Genome sequencing.</title>
        <authorList>
            <person name="Park S."/>
        </authorList>
    </citation>
    <scope>NUCLEOTIDE SEQUENCE [LARGE SCALE GENOMIC DNA]</scope>
    <source>
        <strain evidence="7 8">Sa</strain>
    </source>
</reference>
<dbReference type="SUPFAM" id="SSF46689">
    <property type="entry name" value="Homeodomain-like"/>
    <property type="match status" value="1"/>
</dbReference>
<evidence type="ECO:0000256" key="5">
    <source>
        <dbReference type="SAM" id="MobiDB-lite"/>
    </source>
</evidence>
<dbReference type="InterPro" id="IPR050109">
    <property type="entry name" value="HTH-type_TetR-like_transc_reg"/>
</dbReference>
<keyword evidence="3" id="KW-0804">Transcription</keyword>
<dbReference type="RefSeq" id="WP_253565935.1">
    <property type="nucleotide sequence ID" value="NZ_JAMZEK010000002.1"/>
</dbReference>
<dbReference type="InterPro" id="IPR036271">
    <property type="entry name" value="Tet_transcr_reg_TetR-rel_C_sf"/>
</dbReference>
<dbReference type="InterPro" id="IPR001647">
    <property type="entry name" value="HTH_TetR"/>
</dbReference>
<dbReference type="SUPFAM" id="SSF48498">
    <property type="entry name" value="Tetracyclin repressor-like, C-terminal domain"/>
    <property type="match status" value="1"/>
</dbReference>
<proteinExistence type="predicted"/>
<dbReference type="PANTHER" id="PTHR30055">
    <property type="entry name" value="HTH-TYPE TRANSCRIPTIONAL REGULATOR RUTR"/>
    <property type="match status" value="1"/>
</dbReference>
<dbReference type="Proteomes" id="UP001204615">
    <property type="component" value="Unassembled WGS sequence"/>
</dbReference>
<evidence type="ECO:0000259" key="6">
    <source>
        <dbReference type="PROSITE" id="PS50977"/>
    </source>
</evidence>
<feature type="region of interest" description="Disordered" evidence="5">
    <location>
        <begin position="1"/>
        <end position="23"/>
    </location>
</feature>